<dbReference type="SUPFAM" id="SSF51735">
    <property type="entry name" value="NAD(P)-binding Rossmann-fold domains"/>
    <property type="match status" value="1"/>
</dbReference>
<sequence length="330" mass="36097">MEAVLKLEEIKQYVDIPQLIQVIERGFVSYSEGRCAVPPVGFLHFDDPPGDVHIKYGYIHGGDYYVLKVASAFYKNTALNQPVNDGVVLVFSAQTGGIEFVLQDEGWLTDIRTAAAGAVTAKHLANKNIDTIGIVGTGVQARLQLELLCDVVNCKKCLVWGRSLEKAQQMINDLYQNPTIQEWGIEITLADDLDYLVSKSRLIVTTTPARTPLILSDKVQAGTHITAMGSDDHGKQELDSELLAKADRVIADSITQCVDHGECYSAIKGGQIEENAVLELGDVINNPEKGRTHENQITIADLTGVAVQDIEVANMVANAYLNQTKFEKSL</sequence>
<dbReference type="InterPro" id="IPR036291">
    <property type="entry name" value="NAD(P)-bd_dom_sf"/>
</dbReference>
<dbReference type="Pfam" id="PF02423">
    <property type="entry name" value="OCD_Mu_crystall"/>
    <property type="match status" value="1"/>
</dbReference>
<dbReference type="Gene3D" id="3.40.50.720">
    <property type="entry name" value="NAD(P)-binding Rossmann-like Domain"/>
    <property type="match status" value="1"/>
</dbReference>
<dbReference type="InterPro" id="IPR003462">
    <property type="entry name" value="ODC_Mu_crystall"/>
</dbReference>
<reference evidence="1" key="1">
    <citation type="submission" date="2020-01" db="EMBL/GenBank/DDBJ databases">
        <authorList>
            <person name="Meier V. D."/>
            <person name="Meier V D."/>
        </authorList>
    </citation>
    <scope>NUCLEOTIDE SEQUENCE</scope>
    <source>
        <strain evidence="1">HLG_WM_MAG_09</strain>
    </source>
</reference>
<dbReference type="AlphaFoldDB" id="A0A6S6U7J6"/>
<gene>
    <name evidence="1" type="ORF">HELGO_WM48052</name>
</gene>
<dbReference type="PANTHER" id="PTHR13812">
    <property type="entry name" value="KETIMINE REDUCTASE MU-CRYSTALLIN"/>
    <property type="match status" value="1"/>
</dbReference>
<dbReference type="GO" id="GO:0008473">
    <property type="term" value="F:ornithine cyclodeaminase activity"/>
    <property type="evidence" value="ECO:0007669"/>
    <property type="project" value="UniProtKB-EC"/>
</dbReference>
<dbReference type="EMBL" id="CACVAT010000443">
    <property type="protein sequence ID" value="CAA6827658.1"/>
    <property type="molecule type" value="Genomic_DNA"/>
</dbReference>
<dbReference type="PIRSF" id="PIRSF001439">
    <property type="entry name" value="CryM"/>
    <property type="match status" value="1"/>
</dbReference>
<proteinExistence type="predicted"/>
<dbReference type="Gene3D" id="3.30.1780.10">
    <property type="entry name" value="ornithine cyclodeaminase, domain 1"/>
    <property type="match status" value="1"/>
</dbReference>
<evidence type="ECO:0000313" key="1">
    <source>
        <dbReference type="EMBL" id="CAA6827658.1"/>
    </source>
</evidence>
<name>A0A6S6U7J6_9GAMM</name>
<accession>A0A6S6U7J6</accession>
<dbReference type="EC" id="4.3.1.12" evidence="1"/>
<protein>
    <submittedName>
        <fullName evidence="1">Ornithine cyclodeaminase (EC)</fullName>
        <ecNumber evidence="1">4.3.1.12</ecNumber>
    </submittedName>
</protein>
<dbReference type="GO" id="GO:0005737">
    <property type="term" value="C:cytoplasm"/>
    <property type="evidence" value="ECO:0007669"/>
    <property type="project" value="TreeGrafter"/>
</dbReference>
<organism evidence="1">
    <name type="scientific">uncultured Thiotrichaceae bacterium</name>
    <dbReference type="NCBI Taxonomy" id="298394"/>
    <lineage>
        <taxon>Bacteria</taxon>
        <taxon>Pseudomonadati</taxon>
        <taxon>Pseudomonadota</taxon>
        <taxon>Gammaproteobacteria</taxon>
        <taxon>Thiotrichales</taxon>
        <taxon>Thiotrichaceae</taxon>
        <taxon>environmental samples</taxon>
    </lineage>
</organism>
<keyword evidence="1" id="KW-0456">Lyase</keyword>
<dbReference type="PANTHER" id="PTHR13812:SF19">
    <property type="entry name" value="KETIMINE REDUCTASE MU-CRYSTALLIN"/>
    <property type="match status" value="1"/>
</dbReference>
<dbReference type="InterPro" id="IPR023401">
    <property type="entry name" value="ODC_N"/>
</dbReference>